<dbReference type="Proteomes" id="UP001152797">
    <property type="component" value="Unassembled WGS sequence"/>
</dbReference>
<sequence length="384" mass="41488">EEANSSVACAFFNTTTYRWSTKGVRRVASTNVSSDTLQPLVCETDHLSIFGGVLNVPEVDRQDYQVINFEQSNIGGGGSSSEDGDGVADGPVDQVGQVVETIIKCTRAAGIFSAEGMEALGKGSWSSSSSAIALWATLMLLFFSVVAAFARDLTRNQTRWMGQLMSVTYPDQQEEEEDDVDEPKEDRAKSFSKACVMYLHSLQAGVDRQSLEIALAVRTVGSKEGQELKKGKSPLYVAAMKLADAVNVSEGLGRATNLFLEANWLARMLLLFPAVHRALSAGHASLVISRTSRVVLIFTKILLSCGLAALFFQGSARGNDSEATCIEGGGLGLTVVLGFAAAFVGDFVLYGLNSLRKQNFKSARSNVGLQLKVKEWRVRNALFW</sequence>
<keyword evidence="1" id="KW-0472">Membrane</keyword>
<name>A0A9P1FX04_9DINO</name>
<dbReference type="AlphaFoldDB" id="A0A9P1FX04"/>
<keyword evidence="4" id="KW-1185">Reference proteome</keyword>
<dbReference type="EMBL" id="CAMXCT030001408">
    <property type="protein sequence ID" value="CAL4777137.1"/>
    <property type="molecule type" value="Genomic_DNA"/>
</dbReference>
<feature type="transmembrane region" description="Helical" evidence="1">
    <location>
        <begin position="332"/>
        <end position="352"/>
    </location>
</feature>
<evidence type="ECO:0000313" key="4">
    <source>
        <dbReference type="Proteomes" id="UP001152797"/>
    </source>
</evidence>
<proteinExistence type="predicted"/>
<feature type="transmembrane region" description="Helical" evidence="1">
    <location>
        <begin position="294"/>
        <end position="312"/>
    </location>
</feature>
<keyword evidence="1" id="KW-0812">Transmembrane</keyword>
<organism evidence="2">
    <name type="scientific">Cladocopium goreaui</name>
    <dbReference type="NCBI Taxonomy" id="2562237"/>
    <lineage>
        <taxon>Eukaryota</taxon>
        <taxon>Sar</taxon>
        <taxon>Alveolata</taxon>
        <taxon>Dinophyceae</taxon>
        <taxon>Suessiales</taxon>
        <taxon>Symbiodiniaceae</taxon>
        <taxon>Cladocopium</taxon>
    </lineage>
</organism>
<feature type="non-terminal residue" evidence="2">
    <location>
        <position position="1"/>
    </location>
</feature>
<keyword evidence="1" id="KW-1133">Transmembrane helix</keyword>
<evidence type="ECO:0000313" key="2">
    <source>
        <dbReference type="EMBL" id="CAI3989825.1"/>
    </source>
</evidence>
<evidence type="ECO:0000256" key="1">
    <source>
        <dbReference type="SAM" id="Phobius"/>
    </source>
</evidence>
<feature type="transmembrane region" description="Helical" evidence="1">
    <location>
        <begin position="132"/>
        <end position="150"/>
    </location>
</feature>
<gene>
    <name evidence="2" type="ORF">C1SCF055_LOCUS16865</name>
</gene>
<accession>A0A9P1FX04</accession>
<dbReference type="OrthoDB" id="442545at2759"/>
<reference evidence="2" key="1">
    <citation type="submission" date="2022-10" db="EMBL/GenBank/DDBJ databases">
        <authorList>
            <person name="Chen Y."/>
            <person name="Dougan E. K."/>
            <person name="Chan C."/>
            <person name="Rhodes N."/>
            <person name="Thang M."/>
        </authorList>
    </citation>
    <scope>NUCLEOTIDE SEQUENCE</scope>
</reference>
<feature type="non-terminal residue" evidence="2">
    <location>
        <position position="384"/>
    </location>
</feature>
<evidence type="ECO:0000313" key="3">
    <source>
        <dbReference type="EMBL" id="CAL1143200.1"/>
    </source>
</evidence>
<dbReference type="EMBL" id="CAMXCT020001408">
    <property type="protein sequence ID" value="CAL1143200.1"/>
    <property type="molecule type" value="Genomic_DNA"/>
</dbReference>
<reference evidence="3" key="2">
    <citation type="submission" date="2024-04" db="EMBL/GenBank/DDBJ databases">
        <authorList>
            <person name="Chen Y."/>
            <person name="Shah S."/>
            <person name="Dougan E. K."/>
            <person name="Thang M."/>
            <person name="Chan C."/>
        </authorList>
    </citation>
    <scope>NUCLEOTIDE SEQUENCE [LARGE SCALE GENOMIC DNA]</scope>
</reference>
<protein>
    <submittedName>
        <fullName evidence="2">Uncharacterized protein</fullName>
    </submittedName>
</protein>
<comment type="caution">
    <text evidence="2">The sequence shown here is derived from an EMBL/GenBank/DDBJ whole genome shotgun (WGS) entry which is preliminary data.</text>
</comment>
<dbReference type="EMBL" id="CAMXCT010001408">
    <property type="protein sequence ID" value="CAI3989825.1"/>
    <property type="molecule type" value="Genomic_DNA"/>
</dbReference>